<sequence>MCHPCLHMTILVALPRSCRGPRILNCPECNGGLCLMPCCESRCWVCREKGSDLYISCAEAPCQSVLPMTFPGHPAYPVAVLHWQSSLVFHAAAIIVLPL</sequence>
<organism evidence="2 3">
    <name type="scientific">Terfezia boudieri ATCC MYA-4762</name>
    <dbReference type="NCBI Taxonomy" id="1051890"/>
    <lineage>
        <taxon>Eukaryota</taxon>
        <taxon>Fungi</taxon>
        <taxon>Dikarya</taxon>
        <taxon>Ascomycota</taxon>
        <taxon>Pezizomycotina</taxon>
        <taxon>Pezizomycetes</taxon>
        <taxon>Pezizales</taxon>
        <taxon>Pezizaceae</taxon>
        <taxon>Terfezia</taxon>
    </lineage>
</organism>
<evidence type="ECO:0000313" key="2">
    <source>
        <dbReference type="EMBL" id="RPB20324.1"/>
    </source>
</evidence>
<keyword evidence="1" id="KW-0732">Signal</keyword>
<feature type="chain" id="PRO_5018176813" evidence="1">
    <location>
        <begin position="21"/>
        <end position="99"/>
    </location>
</feature>
<dbReference type="AlphaFoldDB" id="A0A3N4LBQ1"/>
<accession>A0A3N4LBQ1</accession>
<keyword evidence="3" id="KW-1185">Reference proteome</keyword>
<feature type="signal peptide" evidence="1">
    <location>
        <begin position="1"/>
        <end position="20"/>
    </location>
</feature>
<protein>
    <submittedName>
        <fullName evidence="2">Uncharacterized protein</fullName>
    </submittedName>
</protein>
<dbReference type="InParanoid" id="A0A3N4LBQ1"/>
<name>A0A3N4LBQ1_9PEZI</name>
<evidence type="ECO:0000256" key="1">
    <source>
        <dbReference type="SAM" id="SignalP"/>
    </source>
</evidence>
<gene>
    <name evidence="2" type="ORF">L211DRAFT_527791</name>
</gene>
<reference evidence="2 3" key="1">
    <citation type="journal article" date="2018" name="Nat. Ecol. Evol.">
        <title>Pezizomycetes genomes reveal the molecular basis of ectomycorrhizal truffle lifestyle.</title>
        <authorList>
            <person name="Murat C."/>
            <person name="Payen T."/>
            <person name="Noel B."/>
            <person name="Kuo A."/>
            <person name="Morin E."/>
            <person name="Chen J."/>
            <person name="Kohler A."/>
            <person name="Krizsan K."/>
            <person name="Balestrini R."/>
            <person name="Da Silva C."/>
            <person name="Montanini B."/>
            <person name="Hainaut M."/>
            <person name="Levati E."/>
            <person name="Barry K.W."/>
            <person name="Belfiori B."/>
            <person name="Cichocki N."/>
            <person name="Clum A."/>
            <person name="Dockter R.B."/>
            <person name="Fauchery L."/>
            <person name="Guy J."/>
            <person name="Iotti M."/>
            <person name="Le Tacon F."/>
            <person name="Lindquist E.A."/>
            <person name="Lipzen A."/>
            <person name="Malagnac F."/>
            <person name="Mello A."/>
            <person name="Molinier V."/>
            <person name="Miyauchi S."/>
            <person name="Poulain J."/>
            <person name="Riccioni C."/>
            <person name="Rubini A."/>
            <person name="Sitrit Y."/>
            <person name="Splivallo R."/>
            <person name="Traeger S."/>
            <person name="Wang M."/>
            <person name="Zifcakova L."/>
            <person name="Wipf D."/>
            <person name="Zambonelli A."/>
            <person name="Paolocci F."/>
            <person name="Nowrousian M."/>
            <person name="Ottonello S."/>
            <person name="Baldrian P."/>
            <person name="Spatafora J.W."/>
            <person name="Henrissat B."/>
            <person name="Nagy L.G."/>
            <person name="Aury J.M."/>
            <person name="Wincker P."/>
            <person name="Grigoriev I.V."/>
            <person name="Bonfante P."/>
            <person name="Martin F.M."/>
        </authorList>
    </citation>
    <scope>NUCLEOTIDE SEQUENCE [LARGE SCALE GENOMIC DNA]</scope>
    <source>
        <strain evidence="2 3">ATCC MYA-4762</strain>
    </source>
</reference>
<dbReference type="Proteomes" id="UP000267821">
    <property type="component" value="Unassembled WGS sequence"/>
</dbReference>
<dbReference type="EMBL" id="ML121574">
    <property type="protein sequence ID" value="RPB20324.1"/>
    <property type="molecule type" value="Genomic_DNA"/>
</dbReference>
<evidence type="ECO:0000313" key="3">
    <source>
        <dbReference type="Proteomes" id="UP000267821"/>
    </source>
</evidence>
<proteinExistence type="predicted"/>